<dbReference type="SUPFAM" id="SSF52540">
    <property type="entry name" value="P-loop containing nucleoside triphosphate hydrolases"/>
    <property type="match status" value="1"/>
</dbReference>
<organism evidence="6 7">
    <name type="scientific">Colletotrichum tanaceti</name>
    <dbReference type="NCBI Taxonomy" id="1306861"/>
    <lineage>
        <taxon>Eukaryota</taxon>
        <taxon>Fungi</taxon>
        <taxon>Dikarya</taxon>
        <taxon>Ascomycota</taxon>
        <taxon>Pezizomycotina</taxon>
        <taxon>Sordariomycetes</taxon>
        <taxon>Hypocreomycetidae</taxon>
        <taxon>Glomerellales</taxon>
        <taxon>Glomerellaceae</taxon>
        <taxon>Colletotrichum</taxon>
        <taxon>Colletotrichum destructivum species complex</taxon>
    </lineage>
</organism>
<dbReference type="GO" id="GO:0022857">
    <property type="term" value="F:transmembrane transporter activity"/>
    <property type="evidence" value="ECO:0007669"/>
    <property type="project" value="InterPro"/>
</dbReference>
<evidence type="ECO:0000256" key="3">
    <source>
        <dbReference type="SAM" id="MobiDB-lite"/>
    </source>
</evidence>
<dbReference type="SUPFAM" id="SSF103473">
    <property type="entry name" value="MFS general substrate transporter"/>
    <property type="match status" value="1"/>
</dbReference>
<dbReference type="Pfam" id="PF06985">
    <property type="entry name" value="HET"/>
    <property type="match status" value="1"/>
</dbReference>
<dbReference type="GO" id="GO:0016020">
    <property type="term" value="C:membrane"/>
    <property type="evidence" value="ECO:0007669"/>
    <property type="project" value="UniProtKB-SubCell"/>
</dbReference>
<feature type="compositionally biased region" description="Low complexity" evidence="3">
    <location>
        <begin position="19"/>
        <end position="28"/>
    </location>
</feature>
<comment type="caution">
    <text evidence="6">The sequence shown here is derived from an EMBL/GenBank/DDBJ whole genome shotgun (WGS) entry which is preliminary data.</text>
</comment>
<evidence type="ECO:0000313" key="6">
    <source>
        <dbReference type="EMBL" id="TKW52258.1"/>
    </source>
</evidence>
<evidence type="ECO:0000256" key="1">
    <source>
        <dbReference type="ARBA" id="ARBA00004141"/>
    </source>
</evidence>
<dbReference type="InterPro" id="IPR054471">
    <property type="entry name" value="GPIID_WHD"/>
</dbReference>
<evidence type="ECO:0000256" key="4">
    <source>
        <dbReference type="SAM" id="Phobius"/>
    </source>
</evidence>
<dbReference type="InterPro" id="IPR027417">
    <property type="entry name" value="P-loop_NTPase"/>
</dbReference>
<dbReference type="Pfam" id="PF22939">
    <property type="entry name" value="WHD_GPIID"/>
    <property type="match status" value="1"/>
</dbReference>
<dbReference type="EMBL" id="PJEX01000250">
    <property type="protein sequence ID" value="TKW52258.1"/>
    <property type="molecule type" value="Genomic_DNA"/>
</dbReference>
<feature type="transmembrane region" description="Helical" evidence="4">
    <location>
        <begin position="396"/>
        <end position="421"/>
    </location>
</feature>
<feature type="transmembrane region" description="Helical" evidence="4">
    <location>
        <begin position="253"/>
        <end position="273"/>
    </location>
</feature>
<feature type="transmembrane region" description="Helical" evidence="4">
    <location>
        <begin position="293"/>
        <end position="313"/>
    </location>
</feature>
<gene>
    <name evidence="6" type="primary">sut1</name>
    <name evidence="6" type="ORF">CTA1_10995</name>
</gene>
<feature type="domain" description="NACHT" evidence="5">
    <location>
        <begin position="1454"/>
        <end position="1604"/>
    </location>
</feature>
<comment type="subcellular location">
    <subcellularLocation>
        <location evidence="1">Membrane</location>
        <topology evidence="1">Multi-pass membrane protein</topology>
    </subcellularLocation>
</comment>
<dbReference type="Gene3D" id="1.20.1250.20">
    <property type="entry name" value="MFS general substrate transporter like domains"/>
    <property type="match status" value="1"/>
</dbReference>
<proteinExistence type="predicted"/>
<evidence type="ECO:0000259" key="5">
    <source>
        <dbReference type="PROSITE" id="PS50837"/>
    </source>
</evidence>
<name>A0A4U6X9G8_9PEZI</name>
<accession>A0A4U6X9G8</accession>
<feature type="region of interest" description="Disordered" evidence="3">
    <location>
        <begin position="1"/>
        <end position="38"/>
    </location>
</feature>
<dbReference type="PANTHER" id="PTHR33112:SF16">
    <property type="entry name" value="HETEROKARYON INCOMPATIBILITY DOMAIN-CONTAINING PROTEIN"/>
    <property type="match status" value="1"/>
</dbReference>
<reference evidence="6 7" key="1">
    <citation type="journal article" date="2019" name="PLoS ONE">
        <title>Comparative genome analysis indicates high evolutionary potential of pathogenicity genes in Colletotrichum tanaceti.</title>
        <authorList>
            <person name="Lelwala R.V."/>
            <person name="Korhonen P.K."/>
            <person name="Young N.D."/>
            <person name="Scott J.B."/>
            <person name="Ades P.A."/>
            <person name="Gasser R.B."/>
            <person name="Taylor P.W.J."/>
        </authorList>
    </citation>
    <scope>NUCLEOTIDE SEQUENCE [LARGE SCALE GENOMIC DNA]</scope>
    <source>
        <strain evidence="6">BRIP57314</strain>
    </source>
</reference>
<dbReference type="InterPro" id="IPR011701">
    <property type="entry name" value="MFS"/>
</dbReference>
<dbReference type="Gene3D" id="3.40.50.300">
    <property type="entry name" value="P-loop containing nucleotide triphosphate hydrolases"/>
    <property type="match status" value="1"/>
</dbReference>
<evidence type="ECO:0000313" key="7">
    <source>
        <dbReference type="Proteomes" id="UP000310108"/>
    </source>
</evidence>
<dbReference type="InterPro" id="IPR036259">
    <property type="entry name" value="MFS_trans_sf"/>
</dbReference>
<sequence length="1890" mass="211320">MIVNGTSPATQHPLRSILTTPTTTTTTTASSSPEMTAPLIEPCLSPAESLSSEDEEQQLLFELDELHDLKPPERLSTPGLLLLTCPSLGLHVCWFLLQSSGTPLRQKMNQPYLRSLGMSPSSISLTWALGPIFGAFAQPIIGQLSDELHHPLGRRKPVMIAGALATVVATLLMACAPELTAPFTGIIPPAATPSPHHHHHHYPWQPRALAVACLVIVLLALTAYSVGVRAIVVDACPPSQQSAAAAFSMRWNVLGSAVLSTAGFVSTITTTTTTTNTTTTQPSETDPVTAFRTLAYVAAICSGATVGLVCWLVPRDATLPLRQSRSGPGSASGIGRVCAMCLPGELARRWGRLPPLTGTVCGVQLVAYAYETALSEFLQTPSLELSSSSEAKAKPYALYASLSFSLGTLLSTLVLTFLSHISTVLQPRNLPRLWLLSQLLATTSLLLTIPFQTSTASLILLSLIGATQAVTMWVPFALINTELAEVRTGVAGVQGLHNLAISLPQVASALCVRCVGVTVEALVRLAEIEFQADEFPKKAFYRHHESFPLLEKAADAGCELCRLILECFIHTPCDEEEPVNWPGRWDEDLARNRAGQQRTMYTLAERLLASDVKLSINASHLYSFEPLDAVEVFDEILVQVGPSYTEDDEGYGIWGFRIGRYEVDPDLSSSKNHELARRWLSDCRNNHESCVSDRKHELPTRVIDVEAGSPSHVRLVLTRGVRDAYAALSHCWGGAISPSLTTETLGPFQNSIPVGSLPPNFRDAITITRQLGLRFLWIDCLCIQQDSRSDWEAESKKMGLVYRNSTVTISAMVSTGSKAGILKKDQGVIPVNRESITIGMSNTNGSSRISIRRKDPEEENLRRLDTESALQTRGWTLQEYILSPRHILYGKSMVYWRCPQRFISPDGLSFGNKSPDTVYKELTNVIYSDVLSPPKTTPCDTKVVLDDYYDLVSAYSWRRLTYASDKLPAFSGLAQRLHPVVGGDYLAGIWSADFRRGLLWTPEMKFCRHSNAEYRAPSWSWAVTDDRVLFEQSVTLGPSPSSAQLLDYTVQPRVPDNPYGEILALKLVLEVLTKPLVRSRQIIGTILDRASIGSAAFDEPAGDEDLTRMGSPELFRVQEQDRDYVVSVISRPGDEVDWELNLALYREDEYTLVLVHTDDSSEDEPGCNTPPALQRATMGDTYDPVQQAFKTAIQDFKSNLKNEELYRKILETTSIDQVYDATDSLQKEQAKTGHLRHLSKIDVYLRRLREYAGVVEVFVQAKPDILALIWGPIKLILQWANVLKQSFDAIVNVLGEIGDMLPEFTEMSSLFEDNDRVKEVLVLFFKDILDFYLITLQFFRLKFVFEMLWPSRREKINMVGDLIKRHTLLMRNEVRLEEIREAHNARRRDLEHFQMTERASTRQEYASIRVHVSPRSYDEDLYRLSESICPGTGKWLFRDNTFREWIDPAASVSKILWLKGIPGSGKTYLASTIVNRARSLESKALEHIATEHIATLFAFLSYKEFHTTALSVIHSLIFQLTDDSETLQAALCQSSRQNMMSSLEVAVGLLESLLRCAGFTFIVVDGIDEIEDMERARLLRQLLRLIKSCEGCRILLSSRPESDLAFILRDHTVDIEVNKRNSGSIQVFVNNRMAEWFRVKAFDPDFQQGMFLYARVVFAIIWEIDGLEELRSLLKFPPTTLNDAYGRIFDKVNQSADVLLKSKARRILGWVCCAPSPLTRREIEHALIVNSEDTEGKARVISLLDVVRVCGPIVEVVDDYVQFVHFTAKDVELTGEEIDKNILSGAYRLYDFATLFWFKILKQFLILNKREKLPDDLVDGLERLYDERYDAGNQANAESQDTKVEFDIFGPKLASLQQMLKHVSGFQKTAANADYRLGQGMEQSSEFHNI</sequence>
<dbReference type="PROSITE" id="PS50837">
    <property type="entry name" value="NACHT"/>
    <property type="match status" value="1"/>
</dbReference>
<feature type="transmembrane region" description="Helical" evidence="4">
    <location>
        <begin position="158"/>
        <end position="179"/>
    </location>
</feature>
<feature type="transmembrane region" description="Helical" evidence="4">
    <location>
        <begin position="208"/>
        <end position="232"/>
    </location>
</feature>
<keyword evidence="2" id="KW-0677">Repeat</keyword>
<feature type="compositionally biased region" description="Polar residues" evidence="3">
    <location>
        <begin position="1"/>
        <end position="10"/>
    </location>
</feature>
<dbReference type="Pfam" id="PF24883">
    <property type="entry name" value="NPHP3_N"/>
    <property type="match status" value="1"/>
</dbReference>
<dbReference type="Pfam" id="PF07690">
    <property type="entry name" value="MFS_1"/>
    <property type="match status" value="1"/>
</dbReference>
<protein>
    <submittedName>
        <fullName evidence="6">General alpha-glucoside permease</fullName>
    </submittedName>
</protein>
<dbReference type="PANTHER" id="PTHR33112">
    <property type="entry name" value="DOMAIN PROTEIN, PUTATIVE-RELATED"/>
    <property type="match status" value="1"/>
</dbReference>
<dbReference type="Proteomes" id="UP000310108">
    <property type="component" value="Unassembled WGS sequence"/>
</dbReference>
<keyword evidence="4" id="KW-0472">Membrane</keyword>
<keyword evidence="4" id="KW-0812">Transmembrane</keyword>
<keyword evidence="7" id="KW-1185">Reference proteome</keyword>
<dbReference type="InterPro" id="IPR056884">
    <property type="entry name" value="NPHP3-like_N"/>
</dbReference>
<dbReference type="Pfam" id="PF24809">
    <property type="entry name" value="DUF7708"/>
    <property type="match status" value="1"/>
</dbReference>
<dbReference type="InterPro" id="IPR007111">
    <property type="entry name" value="NACHT_NTPase"/>
</dbReference>
<evidence type="ECO:0000256" key="2">
    <source>
        <dbReference type="ARBA" id="ARBA00022737"/>
    </source>
</evidence>
<feature type="transmembrane region" description="Helical" evidence="4">
    <location>
        <begin position="433"/>
        <end position="451"/>
    </location>
</feature>
<dbReference type="InterPro" id="IPR056125">
    <property type="entry name" value="DUF7708"/>
</dbReference>
<dbReference type="InterPro" id="IPR010730">
    <property type="entry name" value="HET"/>
</dbReference>
<keyword evidence="4" id="KW-1133">Transmembrane helix</keyword>
<feature type="transmembrane region" description="Helical" evidence="4">
    <location>
        <begin position="458"/>
        <end position="478"/>
    </location>
</feature>